<dbReference type="PANTHER" id="PTHR43540:SF1">
    <property type="entry name" value="ISOCHORISMATASE HYDROLASE"/>
    <property type="match status" value="1"/>
</dbReference>
<evidence type="ECO:0000259" key="2">
    <source>
        <dbReference type="Pfam" id="PF00857"/>
    </source>
</evidence>
<dbReference type="InterPro" id="IPR000868">
    <property type="entry name" value="Isochorismatase-like_dom"/>
</dbReference>
<evidence type="ECO:0000256" key="1">
    <source>
        <dbReference type="ARBA" id="ARBA00022801"/>
    </source>
</evidence>
<organism evidence="3">
    <name type="scientific">hydrothermal vent metagenome</name>
    <dbReference type="NCBI Taxonomy" id="652676"/>
    <lineage>
        <taxon>unclassified sequences</taxon>
        <taxon>metagenomes</taxon>
        <taxon>ecological metagenomes</taxon>
    </lineage>
</organism>
<protein>
    <recommendedName>
        <fullName evidence="2">Isochorismatase-like domain-containing protein</fullName>
    </recommendedName>
</protein>
<reference evidence="3" key="1">
    <citation type="submission" date="2018-06" db="EMBL/GenBank/DDBJ databases">
        <authorList>
            <person name="Zhirakovskaya E."/>
        </authorList>
    </citation>
    <scope>NUCLEOTIDE SEQUENCE</scope>
</reference>
<keyword evidence="1" id="KW-0378">Hydrolase</keyword>
<evidence type="ECO:0000313" key="3">
    <source>
        <dbReference type="EMBL" id="VAV91190.1"/>
    </source>
</evidence>
<gene>
    <name evidence="3" type="ORF">MNBD_ACTINO02-1031</name>
</gene>
<name>A0A3B0RDY2_9ZZZZ</name>
<proteinExistence type="predicted"/>
<dbReference type="InterPro" id="IPR036380">
    <property type="entry name" value="Isochorismatase-like_sf"/>
</dbReference>
<feature type="domain" description="Isochorismatase-like" evidence="2">
    <location>
        <begin position="2"/>
        <end position="87"/>
    </location>
</feature>
<sequence>DGDVVVQGRTHFDAFAGTDLEQLLVEQGAEQVFFGGLTTDQCVARTLGTALRIGIDGYLVPEITATFCGYLQQRTERRFRQQLAPITRKGLLSPPT</sequence>
<feature type="non-terminal residue" evidence="3">
    <location>
        <position position="1"/>
    </location>
</feature>
<dbReference type="SUPFAM" id="SSF52499">
    <property type="entry name" value="Isochorismatase-like hydrolases"/>
    <property type="match status" value="1"/>
</dbReference>
<dbReference type="Pfam" id="PF00857">
    <property type="entry name" value="Isochorismatase"/>
    <property type="match status" value="1"/>
</dbReference>
<dbReference type="AlphaFoldDB" id="A0A3B0RDY2"/>
<accession>A0A3B0RDY2</accession>
<dbReference type="Gene3D" id="3.40.50.850">
    <property type="entry name" value="Isochorismatase-like"/>
    <property type="match status" value="1"/>
</dbReference>
<dbReference type="InterPro" id="IPR050272">
    <property type="entry name" value="Isochorismatase-like_hydrls"/>
</dbReference>
<dbReference type="EMBL" id="UOEK01000002">
    <property type="protein sequence ID" value="VAV91190.1"/>
    <property type="molecule type" value="Genomic_DNA"/>
</dbReference>
<dbReference type="PANTHER" id="PTHR43540">
    <property type="entry name" value="PEROXYUREIDOACRYLATE/UREIDOACRYLATE AMIDOHYDROLASE-RELATED"/>
    <property type="match status" value="1"/>
</dbReference>
<dbReference type="GO" id="GO:0016787">
    <property type="term" value="F:hydrolase activity"/>
    <property type="evidence" value="ECO:0007669"/>
    <property type="project" value="UniProtKB-KW"/>
</dbReference>